<evidence type="ECO:0000256" key="1">
    <source>
        <dbReference type="SAM" id="Phobius"/>
    </source>
</evidence>
<evidence type="ECO:0000313" key="3">
    <source>
        <dbReference type="Proteomes" id="UP000000657"/>
    </source>
</evidence>
<reference evidence="2 3" key="1">
    <citation type="journal article" date="2007" name="Genome Res.">
        <title>Genome characteristics of facultatively symbiotic Frankia sp. strains reflect host range and host plant biogeography.</title>
        <authorList>
            <person name="Normand P."/>
            <person name="Lapierre P."/>
            <person name="Tisa L.S."/>
            <person name="Gogarten J.P."/>
            <person name="Alloisio N."/>
            <person name="Bagnarol E."/>
            <person name="Bassi C.A."/>
            <person name="Berry A.M."/>
            <person name="Bickhart D.M."/>
            <person name="Choisne N."/>
            <person name="Couloux A."/>
            <person name="Cournoyer B."/>
            <person name="Cruveiller S."/>
            <person name="Daubin V."/>
            <person name="Demange N."/>
            <person name="Francino M.P."/>
            <person name="Goltsman E."/>
            <person name="Huang Y."/>
            <person name="Kopp O.R."/>
            <person name="Labarre L."/>
            <person name="Lapidus A."/>
            <person name="Lavire C."/>
            <person name="Marechal J."/>
            <person name="Martinez M."/>
            <person name="Mastronunzio J.E."/>
            <person name="Mullin B.C."/>
            <person name="Niemann J."/>
            <person name="Pujic P."/>
            <person name="Rawnsley T."/>
            <person name="Rouy Z."/>
            <person name="Schenowitz C."/>
            <person name="Sellstedt A."/>
            <person name="Tavares F."/>
            <person name="Tomkins J.P."/>
            <person name="Vallenet D."/>
            <person name="Valverde C."/>
            <person name="Wall L.G."/>
            <person name="Wang Y."/>
            <person name="Medigue C."/>
            <person name="Benson D.R."/>
        </authorList>
    </citation>
    <scope>NUCLEOTIDE SEQUENCE [LARGE SCALE GENOMIC DNA]</scope>
    <source>
        <strain evidence="3">DSM 45986 / CECT 9034 / ACN14a</strain>
    </source>
</reference>
<dbReference type="HOGENOM" id="CLU_3007663_0_0_11"/>
<dbReference type="Proteomes" id="UP000000657">
    <property type="component" value="Chromosome"/>
</dbReference>
<dbReference type="STRING" id="326424.FRAAL0251"/>
<name>Q0RU16_FRAAA</name>
<keyword evidence="3" id="KW-1185">Reference proteome</keyword>
<keyword evidence="1" id="KW-0472">Membrane</keyword>
<evidence type="ECO:0000313" key="2">
    <source>
        <dbReference type="EMBL" id="CAJ58928.1"/>
    </source>
</evidence>
<feature type="transmembrane region" description="Helical" evidence="1">
    <location>
        <begin position="20"/>
        <end position="41"/>
    </location>
</feature>
<dbReference type="KEGG" id="fal:FRAAL0251"/>
<organism evidence="2 3">
    <name type="scientific">Frankia alni (strain DSM 45986 / CECT 9034 / ACN14a)</name>
    <dbReference type="NCBI Taxonomy" id="326424"/>
    <lineage>
        <taxon>Bacteria</taxon>
        <taxon>Bacillati</taxon>
        <taxon>Actinomycetota</taxon>
        <taxon>Actinomycetes</taxon>
        <taxon>Frankiales</taxon>
        <taxon>Frankiaceae</taxon>
        <taxon>Frankia</taxon>
    </lineage>
</organism>
<gene>
    <name evidence="2" type="ordered locus">FRAAL0251</name>
</gene>
<accession>Q0RU16</accession>
<keyword evidence="1" id="KW-1133">Transmembrane helix</keyword>
<proteinExistence type="predicted"/>
<dbReference type="EMBL" id="CT573213">
    <property type="protein sequence ID" value="CAJ58928.1"/>
    <property type="molecule type" value="Genomic_DNA"/>
</dbReference>
<keyword evidence="1" id="KW-0812">Transmembrane</keyword>
<protein>
    <submittedName>
        <fullName evidence="2">Uncharacterized protein</fullName>
    </submittedName>
</protein>
<dbReference type="AlphaFoldDB" id="Q0RU16"/>
<sequence length="56" mass="5835">MERGHLGCGYAIRAPAVPSAPSLFTVLPSAFLPCAIAGVVARARCRVRGGRPGDRE</sequence>